<evidence type="ECO:0000256" key="1">
    <source>
        <dbReference type="SAM" id="MobiDB-lite"/>
    </source>
</evidence>
<dbReference type="KEGG" id="beq:BEWA_021670"/>
<reference evidence="2 3" key="1">
    <citation type="journal article" date="2012" name="BMC Genomics">
        <title>Comparative genomic analysis and phylogenetic position of Theileria equi.</title>
        <authorList>
            <person name="Kappmeyer L.S."/>
            <person name="Thiagarajan M."/>
            <person name="Herndon D.R."/>
            <person name="Ramsay J.D."/>
            <person name="Caler E."/>
            <person name="Djikeng A."/>
            <person name="Gillespie J.J."/>
            <person name="Lau A.O."/>
            <person name="Roalson E.H."/>
            <person name="Silva J.C."/>
            <person name="Silva M.G."/>
            <person name="Suarez C.E."/>
            <person name="Ueti M.W."/>
            <person name="Nene V.M."/>
            <person name="Mealey R.H."/>
            <person name="Knowles D.P."/>
            <person name="Brayton K.A."/>
        </authorList>
    </citation>
    <scope>NUCLEOTIDE SEQUENCE [LARGE SCALE GENOMIC DNA]</scope>
    <source>
        <strain evidence="2 3">WA</strain>
    </source>
</reference>
<protein>
    <submittedName>
        <fullName evidence="2">Uncharacterized protein</fullName>
    </submittedName>
</protein>
<organism evidence="2 3">
    <name type="scientific">Theileria equi strain WA</name>
    <dbReference type="NCBI Taxonomy" id="1537102"/>
    <lineage>
        <taxon>Eukaryota</taxon>
        <taxon>Sar</taxon>
        <taxon>Alveolata</taxon>
        <taxon>Apicomplexa</taxon>
        <taxon>Aconoidasida</taxon>
        <taxon>Piroplasmida</taxon>
        <taxon>Theileriidae</taxon>
        <taxon>Theileria</taxon>
    </lineage>
</organism>
<proteinExistence type="predicted"/>
<feature type="compositionally biased region" description="Polar residues" evidence="1">
    <location>
        <begin position="1"/>
        <end position="10"/>
    </location>
</feature>
<feature type="compositionally biased region" description="Polar residues" evidence="1">
    <location>
        <begin position="17"/>
        <end position="32"/>
    </location>
</feature>
<dbReference type="GeneID" id="15803361"/>
<dbReference type="EMBL" id="CP001669">
    <property type="protein sequence ID" value="AFZ79319.1"/>
    <property type="molecule type" value="Genomic_DNA"/>
</dbReference>
<dbReference type="eggNOG" id="ENOG502T1UW">
    <property type="taxonomic scope" value="Eukaryota"/>
</dbReference>
<name>L0AWN7_THEEQ</name>
<evidence type="ECO:0000313" key="3">
    <source>
        <dbReference type="Proteomes" id="UP000031512"/>
    </source>
</evidence>
<accession>L0AWN7</accession>
<evidence type="ECO:0000313" key="2">
    <source>
        <dbReference type="EMBL" id="AFZ79319.1"/>
    </source>
</evidence>
<dbReference type="RefSeq" id="XP_004828985.1">
    <property type="nucleotide sequence ID" value="XM_004828928.1"/>
</dbReference>
<sequence length="293" mass="32837">MDNSVLNTSHIGKKTNKSAGNTLKNRVSSIRPASSIPLKDRLNKGNDGHISSLEDLSEQASRLFSPYKPLDSTIKSLKPKLVSKKKITAKSFNKNINFNYLSTNPSSKQNKAPQTEKISKSDRLTLSKDQEDNIKKQSEQFFNQLTKNDSNTDYSQVVVFKNKDIEKNIKIEESANNIIIPLISHNKAGSSGLVVIKPKSQCGPLINLRGTMIVVFLDVEDNKVSFESSNLNRKRIVCSNQNQLLILPNDTFVLYNDSSDKYAKICILTSKKTGKELKYLRKVEQLKAVGNLF</sequence>
<feature type="region of interest" description="Disordered" evidence="1">
    <location>
        <begin position="100"/>
        <end position="130"/>
    </location>
</feature>
<feature type="region of interest" description="Disordered" evidence="1">
    <location>
        <begin position="1"/>
        <end position="45"/>
    </location>
</feature>
<keyword evidence="3" id="KW-1185">Reference proteome</keyword>
<dbReference type="AlphaFoldDB" id="L0AWN7"/>
<feature type="compositionally biased region" description="Basic and acidic residues" evidence="1">
    <location>
        <begin position="117"/>
        <end position="130"/>
    </location>
</feature>
<dbReference type="VEuPathDB" id="PiroplasmaDB:BEWA_021670"/>
<dbReference type="Proteomes" id="UP000031512">
    <property type="component" value="Chromosome 1"/>
</dbReference>
<feature type="compositionally biased region" description="Polar residues" evidence="1">
    <location>
        <begin position="100"/>
        <end position="113"/>
    </location>
</feature>
<gene>
    <name evidence="2" type="ORF">BEWA_021670</name>
</gene>
<dbReference type="OrthoDB" id="378673at2759"/>